<reference evidence="9" key="1">
    <citation type="submission" date="2022-01" db="UniProtKB">
        <authorList>
            <consortium name="EnsemblMetazoa"/>
        </authorList>
    </citation>
    <scope>IDENTIFICATION</scope>
</reference>
<evidence type="ECO:0000256" key="3">
    <source>
        <dbReference type="ARBA" id="ARBA00022741"/>
    </source>
</evidence>
<keyword evidence="5 7" id="KW-1133">Transmembrane helix</keyword>
<dbReference type="InterPro" id="IPR017871">
    <property type="entry name" value="ABC_transporter-like_CS"/>
</dbReference>
<keyword evidence="3" id="KW-0547">Nucleotide-binding</keyword>
<feature type="transmembrane region" description="Helical" evidence="7">
    <location>
        <begin position="465"/>
        <end position="487"/>
    </location>
</feature>
<dbReference type="OMA" id="YCISFGQ"/>
<evidence type="ECO:0000256" key="1">
    <source>
        <dbReference type="ARBA" id="ARBA00004141"/>
    </source>
</evidence>
<evidence type="ECO:0000256" key="2">
    <source>
        <dbReference type="ARBA" id="ARBA00022692"/>
    </source>
</evidence>
<dbReference type="KEGG" id="clec:106661187"/>
<dbReference type="InterPro" id="IPR003593">
    <property type="entry name" value="AAA+_ATPase"/>
</dbReference>
<keyword evidence="10" id="KW-1185">Reference proteome</keyword>
<dbReference type="PANTHER" id="PTHR43038">
    <property type="entry name" value="ATP-BINDING CASSETTE, SUB-FAMILY H, MEMBER 1"/>
    <property type="match status" value="1"/>
</dbReference>
<evidence type="ECO:0000313" key="10">
    <source>
        <dbReference type="Proteomes" id="UP000494040"/>
    </source>
</evidence>
<dbReference type="Proteomes" id="UP000494040">
    <property type="component" value="Unassembled WGS sequence"/>
</dbReference>
<name>A0A8I6R6L6_CIMLE</name>
<organism evidence="9 10">
    <name type="scientific">Cimex lectularius</name>
    <name type="common">Bed bug</name>
    <name type="synonym">Acanthia lectularia</name>
    <dbReference type="NCBI Taxonomy" id="79782"/>
    <lineage>
        <taxon>Eukaryota</taxon>
        <taxon>Metazoa</taxon>
        <taxon>Ecdysozoa</taxon>
        <taxon>Arthropoda</taxon>
        <taxon>Hexapoda</taxon>
        <taxon>Insecta</taxon>
        <taxon>Pterygota</taxon>
        <taxon>Neoptera</taxon>
        <taxon>Paraneoptera</taxon>
        <taxon>Hemiptera</taxon>
        <taxon>Heteroptera</taxon>
        <taxon>Panheteroptera</taxon>
        <taxon>Cimicomorpha</taxon>
        <taxon>Cimicidae</taxon>
        <taxon>Cimex</taxon>
    </lineage>
</organism>
<evidence type="ECO:0000256" key="5">
    <source>
        <dbReference type="ARBA" id="ARBA00022989"/>
    </source>
</evidence>
<proteinExistence type="predicted"/>
<dbReference type="Gene3D" id="3.40.50.300">
    <property type="entry name" value="P-loop containing nucleotide triphosphate hydrolases"/>
    <property type="match status" value="1"/>
</dbReference>
<dbReference type="GeneID" id="106661187"/>
<dbReference type="OrthoDB" id="10255969at2759"/>
<evidence type="ECO:0000256" key="7">
    <source>
        <dbReference type="SAM" id="Phobius"/>
    </source>
</evidence>
<dbReference type="InterPro" id="IPR013525">
    <property type="entry name" value="ABC2_TM"/>
</dbReference>
<feature type="transmembrane region" description="Helical" evidence="7">
    <location>
        <begin position="539"/>
        <end position="563"/>
    </location>
</feature>
<dbReference type="PROSITE" id="PS50893">
    <property type="entry name" value="ABC_TRANSPORTER_2"/>
    <property type="match status" value="1"/>
</dbReference>
<dbReference type="InterPro" id="IPR003439">
    <property type="entry name" value="ABC_transporter-like_ATP-bd"/>
</dbReference>
<feature type="transmembrane region" description="Helical" evidence="7">
    <location>
        <begin position="632"/>
        <end position="654"/>
    </location>
</feature>
<dbReference type="RefSeq" id="XP_014239916.1">
    <property type="nucleotide sequence ID" value="XM_014384430.2"/>
</dbReference>
<dbReference type="GO" id="GO:0016020">
    <property type="term" value="C:membrane"/>
    <property type="evidence" value="ECO:0007669"/>
    <property type="project" value="UniProtKB-SubCell"/>
</dbReference>
<dbReference type="GO" id="GO:0140359">
    <property type="term" value="F:ABC-type transporter activity"/>
    <property type="evidence" value="ECO:0007669"/>
    <property type="project" value="InterPro"/>
</dbReference>
<accession>A0A8I6R6L6</accession>
<sequence>MAGPMIKVENARKFFVGQGFILNGLCMSVEKNTIYGLLGPSGCGKTILLSCILGRRSFDSGKITLGVTDRKEVGYMPQEVALFAEFSIEEIFNFYGRLFGLSRASVRCRIGELQEVLHLPPWNCRIGSLSGGEQRRVSFAVALIHNPTLLILDEPTVGVDTELSHNIWQYLLKLASTGKTIIITTHYVEEAKQAHKIGLMRGGELLCEGTPQNVMASQNASTLEEAFFELSKKQKLLPAESINFQKEREVGQMPLQKGELFNWDRFTAQLIKNVCWMKRNTLIMFFLLLLPAMQSFFYCISFGQNPKTLNVILVSDELKGGCGSTVLTFNCSSSFTCPFVWELERFMKIEISPDLDRATHSVQQNEAWAVIDVPTNFSTSLYDRIFEGQNVDNMTLDQSTIYVTMDMSNYIIANLLRKKIGDAYVNFKKKLMDSCSLPRKVALTPVKFMEPIFGDSDPVFAHSGLPGFFCSFCFYFTMIFTSGAIMMEKLVGLLDRSMVAGMTYLEVISAHLAVQFVLMCAQKFVMITVFYIWYDNPLVGSLTLIVSLLFCIEMVGIAYGFLLTEVFSCDRLVSYAGIGATLAVFSLGGIIWPIEGAHPIIRSWVWLFPVSPAVVSYKDISSKGYDLSYHTVYQGFISCIAWTAIFASTTLIIAKYKKARKII</sequence>
<keyword evidence="6 7" id="KW-0472">Membrane</keyword>
<keyword evidence="4" id="KW-0067">ATP-binding</keyword>
<dbReference type="GO" id="GO:0016887">
    <property type="term" value="F:ATP hydrolysis activity"/>
    <property type="evidence" value="ECO:0007669"/>
    <property type="project" value="InterPro"/>
</dbReference>
<feature type="transmembrane region" description="Helical" evidence="7">
    <location>
        <begin position="575"/>
        <end position="594"/>
    </location>
</feature>
<dbReference type="PROSITE" id="PS00211">
    <property type="entry name" value="ABC_TRANSPORTER_1"/>
    <property type="match status" value="1"/>
</dbReference>
<dbReference type="PANTHER" id="PTHR43038:SF3">
    <property type="entry name" value="ABC TRANSPORTER G FAMILY MEMBER 20 ISOFORM X1"/>
    <property type="match status" value="1"/>
</dbReference>
<evidence type="ECO:0000256" key="4">
    <source>
        <dbReference type="ARBA" id="ARBA00022840"/>
    </source>
</evidence>
<dbReference type="AlphaFoldDB" id="A0A8I6R6L6"/>
<comment type="subcellular location">
    <subcellularLocation>
        <location evidence="1">Membrane</location>
        <topology evidence="1">Multi-pass membrane protein</topology>
    </subcellularLocation>
</comment>
<dbReference type="SUPFAM" id="SSF52540">
    <property type="entry name" value="P-loop containing nucleoside triphosphate hydrolases"/>
    <property type="match status" value="1"/>
</dbReference>
<dbReference type="Pfam" id="PF00005">
    <property type="entry name" value="ABC_tran"/>
    <property type="match status" value="1"/>
</dbReference>
<feature type="domain" description="ABC transporter" evidence="8">
    <location>
        <begin position="6"/>
        <end position="227"/>
    </location>
</feature>
<evidence type="ECO:0000256" key="6">
    <source>
        <dbReference type="ARBA" id="ARBA00023136"/>
    </source>
</evidence>
<dbReference type="InterPro" id="IPR027417">
    <property type="entry name" value="P-loop_NTPase"/>
</dbReference>
<feature type="transmembrane region" description="Helical" evidence="7">
    <location>
        <begin position="282"/>
        <end position="303"/>
    </location>
</feature>
<dbReference type="EnsemblMetazoa" id="XM_014384430.2">
    <property type="protein sequence ID" value="XP_014239916.1"/>
    <property type="gene ID" value="LOC106661187"/>
</dbReference>
<dbReference type="GO" id="GO:0005524">
    <property type="term" value="F:ATP binding"/>
    <property type="evidence" value="ECO:0007669"/>
    <property type="project" value="UniProtKB-KW"/>
</dbReference>
<feature type="transmembrane region" description="Helical" evidence="7">
    <location>
        <begin position="508"/>
        <end position="533"/>
    </location>
</feature>
<evidence type="ECO:0000259" key="8">
    <source>
        <dbReference type="PROSITE" id="PS50893"/>
    </source>
</evidence>
<protein>
    <recommendedName>
        <fullName evidence="8">ABC transporter domain-containing protein</fullName>
    </recommendedName>
</protein>
<dbReference type="Pfam" id="PF12698">
    <property type="entry name" value="ABC2_membrane_3"/>
    <property type="match status" value="1"/>
</dbReference>
<evidence type="ECO:0000313" key="9">
    <source>
        <dbReference type="EnsemblMetazoa" id="XP_014239916.1"/>
    </source>
</evidence>
<keyword evidence="2 7" id="KW-0812">Transmembrane</keyword>
<dbReference type="SMART" id="SM00382">
    <property type="entry name" value="AAA"/>
    <property type="match status" value="1"/>
</dbReference>